<name>A0A1H3KVX9_9PROT</name>
<evidence type="ECO:0000313" key="3">
    <source>
        <dbReference type="Proteomes" id="UP000198640"/>
    </source>
</evidence>
<dbReference type="EMBL" id="FNOY01000043">
    <property type="protein sequence ID" value="SDY56377.1"/>
    <property type="molecule type" value="Genomic_DNA"/>
</dbReference>
<dbReference type="RefSeq" id="WP_176974008.1">
    <property type="nucleotide sequence ID" value="NZ_FNOY01000043.1"/>
</dbReference>
<keyword evidence="1" id="KW-0472">Membrane</keyword>
<keyword evidence="1" id="KW-1133">Transmembrane helix</keyword>
<accession>A0A1H3KVX9</accession>
<dbReference type="STRING" id="44576.SAMN05421881_104318"/>
<dbReference type="AlphaFoldDB" id="A0A1H3KVX9"/>
<gene>
    <name evidence="2" type="ORF">SAMN05421881_104318</name>
</gene>
<sequence>MGYDEETTRREEAKEKEAWKVAIGATVAFIVIGFLIWSTGMGGKY</sequence>
<keyword evidence="3" id="KW-1185">Reference proteome</keyword>
<keyword evidence="1" id="KW-0812">Transmembrane</keyword>
<proteinExistence type="predicted"/>
<protein>
    <submittedName>
        <fullName evidence="2">Uncharacterized protein</fullName>
    </submittedName>
</protein>
<organism evidence="2 3">
    <name type="scientific">Nitrosomonas halophila</name>
    <dbReference type="NCBI Taxonomy" id="44576"/>
    <lineage>
        <taxon>Bacteria</taxon>
        <taxon>Pseudomonadati</taxon>
        <taxon>Pseudomonadota</taxon>
        <taxon>Betaproteobacteria</taxon>
        <taxon>Nitrosomonadales</taxon>
        <taxon>Nitrosomonadaceae</taxon>
        <taxon>Nitrosomonas</taxon>
    </lineage>
</organism>
<evidence type="ECO:0000313" key="2">
    <source>
        <dbReference type="EMBL" id="SDY56377.1"/>
    </source>
</evidence>
<reference evidence="2 3" key="1">
    <citation type="submission" date="2016-10" db="EMBL/GenBank/DDBJ databases">
        <authorList>
            <person name="de Groot N.N."/>
        </authorList>
    </citation>
    <scope>NUCLEOTIDE SEQUENCE [LARGE SCALE GENOMIC DNA]</scope>
    <source>
        <strain evidence="2 3">Nm1</strain>
    </source>
</reference>
<feature type="transmembrane region" description="Helical" evidence="1">
    <location>
        <begin position="21"/>
        <end position="40"/>
    </location>
</feature>
<dbReference type="Proteomes" id="UP000198640">
    <property type="component" value="Unassembled WGS sequence"/>
</dbReference>
<evidence type="ECO:0000256" key="1">
    <source>
        <dbReference type="SAM" id="Phobius"/>
    </source>
</evidence>